<dbReference type="GO" id="GO:0003746">
    <property type="term" value="F:translation elongation factor activity"/>
    <property type="evidence" value="ECO:0007669"/>
    <property type="project" value="UniProtKB-UniRule"/>
</dbReference>
<dbReference type="InterPro" id="IPR041095">
    <property type="entry name" value="EFG_II"/>
</dbReference>
<dbReference type="EC" id="3.6.5.n1" evidence="11 12"/>
<evidence type="ECO:0000313" key="15">
    <source>
        <dbReference type="Proteomes" id="UP000253816"/>
    </source>
</evidence>
<protein>
    <recommendedName>
        <fullName evidence="11 12">Elongation factor 4</fullName>
        <shortName evidence="12">EF-4</shortName>
        <ecNumber evidence="11 12">3.6.5.n1</ecNumber>
    </recommendedName>
    <alternativeName>
        <fullName evidence="12">Ribosomal back-translocase LepA</fullName>
    </alternativeName>
</protein>
<comment type="catalytic activity">
    <reaction evidence="8 12">
        <text>GTP + H2O = GDP + phosphate + H(+)</text>
        <dbReference type="Rhea" id="RHEA:19669"/>
        <dbReference type="ChEBI" id="CHEBI:15377"/>
        <dbReference type="ChEBI" id="CHEBI:15378"/>
        <dbReference type="ChEBI" id="CHEBI:37565"/>
        <dbReference type="ChEBI" id="CHEBI:43474"/>
        <dbReference type="ChEBI" id="CHEBI:58189"/>
        <dbReference type="EC" id="3.6.5.n1"/>
    </reaction>
</comment>
<dbReference type="EMBL" id="QQBG01000008">
    <property type="protein sequence ID" value="RDB31754.1"/>
    <property type="molecule type" value="Genomic_DNA"/>
</dbReference>
<keyword evidence="5 12" id="KW-0648">Protein biosynthesis</keyword>
<evidence type="ECO:0000256" key="6">
    <source>
        <dbReference type="ARBA" id="ARBA00023134"/>
    </source>
</evidence>
<dbReference type="NCBIfam" id="TIGR01393">
    <property type="entry name" value="lepA"/>
    <property type="match status" value="1"/>
</dbReference>
<evidence type="ECO:0000256" key="4">
    <source>
        <dbReference type="ARBA" id="ARBA00022801"/>
    </source>
</evidence>
<dbReference type="SUPFAM" id="SSF52540">
    <property type="entry name" value="P-loop containing nucleoside triphosphate hydrolases"/>
    <property type="match status" value="1"/>
</dbReference>
<dbReference type="InterPro" id="IPR000795">
    <property type="entry name" value="T_Tr_GTP-bd_dom"/>
</dbReference>
<comment type="function">
    <text evidence="9 12">Required for accurate and efficient protein synthesis under certain stress conditions. May act as a fidelity factor of the translation reaction, by catalyzing a one-codon backward translocation of tRNAs on improperly translocated ribosomes. Back-translocation proceeds from a post-translocation (POST) complex to a pre-translocation (PRE) complex, thus giving elongation factor G a second chance to translocate the tRNAs correctly. Binds to ribosomes in a GTP-dependent manner.</text>
</comment>
<comment type="caution">
    <text evidence="12">Lacks conserved residue(s) required for the propagation of feature annotation.</text>
</comment>
<dbReference type="InterPro" id="IPR005225">
    <property type="entry name" value="Small_GTP-bd"/>
</dbReference>
<evidence type="ECO:0000256" key="1">
    <source>
        <dbReference type="ARBA" id="ARBA00005454"/>
    </source>
</evidence>
<name>A0A369KJ14_9BACT</name>
<dbReference type="InterPro" id="IPR000640">
    <property type="entry name" value="EFG_V-like"/>
</dbReference>
<evidence type="ECO:0000256" key="3">
    <source>
        <dbReference type="ARBA" id="ARBA00022741"/>
    </source>
</evidence>
<dbReference type="Pfam" id="PF00009">
    <property type="entry name" value="GTP_EFTU"/>
    <property type="match status" value="1"/>
</dbReference>
<dbReference type="InterPro" id="IPR009000">
    <property type="entry name" value="Transl_B-barrel_sf"/>
</dbReference>
<dbReference type="GO" id="GO:0005886">
    <property type="term" value="C:plasma membrane"/>
    <property type="evidence" value="ECO:0007669"/>
    <property type="project" value="UniProtKB-SubCell"/>
</dbReference>
<evidence type="ECO:0000256" key="10">
    <source>
        <dbReference type="ARBA" id="ARBA00061052"/>
    </source>
</evidence>
<dbReference type="SUPFAM" id="SSF50447">
    <property type="entry name" value="Translation proteins"/>
    <property type="match status" value="1"/>
</dbReference>
<keyword evidence="14" id="KW-0251">Elongation factor</keyword>
<dbReference type="Pfam" id="PF06421">
    <property type="entry name" value="LepA_C"/>
    <property type="match status" value="1"/>
</dbReference>
<dbReference type="NCBIfam" id="TIGR00231">
    <property type="entry name" value="small_GTP"/>
    <property type="match status" value="1"/>
</dbReference>
<evidence type="ECO:0000256" key="2">
    <source>
        <dbReference type="ARBA" id="ARBA00022475"/>
    </source>
</evidence>
<dbReference type="InterPro" id="IPR004161">
    <property type="entry name" value="EFTu-like_2"/>
</dbReference>
<dbReference type="FunFam" id="2.40.30.10:FF:000015">
    <property type="entry name" value="Translation factor GUF1, mitochondrial"/>
    <property type="match status" value="1"/>
</dbReference>
<keyword evidence="3 12" id="KW-0547">Nucleotide-binding</keyword>
<dbReference type="CDD" id="cd01890">
    <property type="entry name" value="LepA"/>
    <property type="match status" value="1"/>
</dbReference>
<dbReference type="RefSeq" id="WP_114544147.1">
    <property type="nucleotide sequence ID" value="NZ_QQBG01000008.1"/>
</dbReference>
<dbReference type="OrthoDB" id="9804431at2"/>
<comment type="similarity">
    <text evidence="10">Belongs to the GTP-binding elongation factor family. LepA subfamily.</text>
</comment>
<keyword evidence="6 12" id="KW-0342">GTP-binding</keyword>
<dbReference type="InterPro" id="IPR035654">
    <property type="entry name" value="LepA_IV"/>
</dbReference>
<feature type="binding site" evidence="12">
    <location>
        <begin position="134"/>
        <end position="137"/>
    </location>
    <ligand>
        <name>GTP</name>
        <dbReference type="ChEBI" id="CHEBI:37565"/>
    </ligand>
</feature>
<keyword evidence="7 12" id="KW-0472">Membrane</keyword>
<evidence type="ECO:0000259" key="13">
    <source>
        <dbReference type="PROSITE" id="PS51722"/>
    </source>
</evidence>
<dbReference type="InterPro" id="IPR006297">
    <property type="entry name" value="EF-4"/>
</dbReference>
<keyword evidence="4 12" id="KW-0378">Hydrolase</keyword>
<dbReference type="AlphaFoldDB" id="A0A369KJ14"/>
<dbReference type="Gene3D" id="3.40.50.300">
    <property type="entry name" value="P-loop containing nucleotide triphosphate hydrolases"/>
    <property type="match status" value="1"/>
</dbReference>
<evidence type="ECO:0000256" key="12">
    <source>
        <dbReference type="HAMAP-Rule" id="MF_00071"/>
    </source>
</evidence>
<dbReference type="GO" id="GO:0043022">
    <property type="term" value="F:ribosome binding"/>
    <property type="evidence" value="ECO:0007669"/>
    <property type="project" value="UniProtKB-UniRule"/>
</dbReference>
<accession>A0A369KJ14</accession>
<comment type="subcellular location">
    <subcellularLocation>
        <location evidence="12">Cell membrane</location>
        <topology evidence="12">Peripheral membrane protein</topology>
        <orientation evidence="12">Cytoplasmic side</orientation>
    </subcellularLocation>
</comment>
<dbReference type="PRINTS" id="PR00315">
    <property type="entry name" value="ELONGATNFCT"/>
</dbReference>
<dbReference type="GO" id="GO:0045727">
    <property type="term" value="P:positive regulation of translation"/>
    <property type="evidence" value="ECO:0007669"/>
    <property type="project" value="UniProtKB-UniRule"/>
</dbReference>
<dbReference type="InterPro" id="IPR038363">
    <property type="entry name" value="LepA_C_sf"/>
</dbReference>
<dbReference type="PANTHER" id="PTHR43512:SF4">
    <property type="entry name" value="TRANSLATION FACTOR GUF1 HOMOLOG, CHLOROPLASTIC"/>
    <property type="match status" value="1"/>
</dbReference>
<dbReference type="Proteomes" id="UP000253816">
    <property type="component" value="Unassembled WGS sequence"/>
</dbReference>
<comment type="caution">
    <text evidence="14">The sequence shown here is derived from an EMBL/GenBank/DDBJ whole genome shotgun (WGS) entry which is preliminary data.</text>
</comment>
<dbReference type="FunFam" id="3.40.50.300:FF:000078">
    <property type="entry name" value="Elongation factor 4"/>
    <property type="match status" value="1"/>
</dbReference>
<proteinExistence type="inferred from homology"/>
<dbReference type="InterPro" id="IPR035647">
    <property type="entry name" value="EFG_III/V"/>
</dbReference>
<dbReference type="FunFam" id="3.30.70.870:FF:000004">
    <property type="entry name" value="Translation factor GUF1, mitochondrial"/>
    <property type="match status" value="1"/>
</dbReference>
<dbReference type="HAMAP" id="MF_00071">
    <property type="entry name" value="LepA"/>
    <property type="match status" value="1"/>
</dbReference>
<dbReference type="CDD" id="cd16260">
    <property type="entry name" value="EF4_III"/>
    <property type="match status" value="1"/>
</dbReference>
<sequence length="599" mass="66590">MQKLWKRIRNFSIIAHIDHGKSSLADRLLEKTGTLSARELVPQVLDGMELERERGITIKAHLVTMRYTFMGEEYQLNLLDTPGHVDFSYEVSRSLAACEGALLVVDATQGVQAQTLANLFLAVERGLTILPVLNKIDLPAADPDRVTREIQEILGCLTDVFLCSAKTGEGVEEILEALVTQVPPPRDPEDEELRALVFDSHYDSYRGVLVYVRLISGSIAKGDKIVFLSSGKTFEVTEVGVFCPKEHPLDALCVGEVGYVCGNIKQVKDVQVGDTIVHIKTSVKEGLPGFRVIKPTVFAGIYPSTTDDYLNLREALGKLQLSDSALSVDPETSHALGSGFRCGFLGLLHFEIIVERLQREFDLDIISTSPGVLYRFSLIGNRQVEVDNPTFYPDPVTIVKVEEPWVSARLFVPADYLGAVMQLGIEKRGELQATETLDSSRLILTYAFPLNEIVVEFGDQLKSLSKGYASFDYEPIGYRVSDIVKLEVRINGEVVDAFSCLIHRSKAERKGRYLCKKLVGVIPRHLFKIPIQASVGGKILARETISALAKDVTAKCYGGDITRKRKLWDKQKEGKKRMKQMGKVSVPQKAFLEVLKSEE</sequence>
<dbReference type="Pfam" id="PF03144">
    <property type="entry name" value="GTP_EFTU_D2"/>
    <property type="match status" value="1"/>
</dbReference>
<gene>
    <name evidence="12" type="primary">lepA</name>
    <name evidence="14" type="ORF">HAT2_00134</name>
</gene>
<dbReference type="FunFam" id="3.30.70.2570:FF:000001">
    <property type="entry name" value="Translation factor GUF1, mitochondrial"/>
    <property type="match status" value="1"/>
</dbReference>
<dbReference type="CDD" id="cd03709">
    <property type="entry name" value="lepA_C"/>
    <property type="match status" value="1"/>
</dbReference>
<evidence type="ECO:0000256" key="11">
    <source>
        <dbReference type="ARBA" id="ARBA00066744"/>
    </source>
</evidence>
<dbReference type="CDD" id="cd03699">
    <property type="entry name" value="EF4_II"/>
    <property type="match status" value="1"/>
</dbReference>
<keyword evidence="2 12" id="KW-1003">Cell membrane</keyword>
<dbReference type="PROSITE" id="PS51722">
    <property type="entry name" value="G_TR_2"/>
    <property type="match status" value="1"/>
</dbReference>
<dbReference type="Gene3D" id="3.30.70.240">
    <property type="match status" value="1"/>
</dbReference>
<dbReference type="PANTHER" id="PTHR43512">
    <property type="entry name" value="TRANSLATION FACTOR GUF1-RELATED"/>
    <property type="match status" value="1"/>
</dbReference>
<dbReference type="Pfam" id="PF14492">
    <property type="entry name" value="EFG_III"/>
    <property type="match status" value="1"/>
</dbReference>
<reference evidence="14 15" key="1">
    <citation type="submission" date="2018-07" db="EMBL/GenBank/DDBJ databases">
        <title>Comparative genomics of the Candidatus Parilichlamydiaceae reveals evidence of convergent evolution and genome reduction in the phylum Chlamydiae.</title>
        <authorList>
            <person name="Taylor-Brown A."/>
            <person name="Polkinghorne A."/>
        </authorList>
    </citation>
    <scope>NUCLEOTIDE SEQUENCE [LARGE SCALE GENOMIC DNA]</scope>
    <source>
        <strain evidence="14 15">Hat2</strain>
    </source>
</reference>
<comment type="similarity">
    <text evidence="1 12">Belongs to the TRAFAC class translation factor GTPase superfamily. Classic translation factor GTPase family. LepA subfamily.</text>
</comment>
<dbReference type="GO" id="GO:0005525">
    <property type="term" value="F:GTP binding"/>
    <property type="evidence" value="ECO:0007669"/>
    <property type="project" value="UniProtKB-UniRule"/>
</dbReference>
<dbReference type="Gene3D" id="3.30.70.870">
    <property type="entry name" value="Elongation Factor G (Translational Gtpase), domain 3"/>
    <property type="match status" value="1"/>
</dbReference>
<dbReference type="Gene3D" id="2.40.30.10">
    <property type="entry name" value="Translation factors"/>
    <property type="match status" value="1"/>
</dbReference>
<organism evidence="14 15">
    <name type="scientific">Candidatus Similichlamydia laticola</name>
    <dbReference type="NCBI Taxonomy" id="2170265"/>
    <lineage>
        <taxon>Bacteria</taxon>
        <taxon>Pseudomonadati</taxon>
        <taxon>Chlamydiota</taxon>
        <taxon>Chlamydiia</taxon>
        <taxon>Parachlamydiales</taxon>
        <taxon>Candidatus Parilichlamydiaceae</taxon>
        <taxon>Candidatus Similichlamydia</taxon>
    </lineage>
</organism>
<evidence type="ECO:0000256" key="5">
    <source>
        <dbReference type="ARBA" id="ARBA00022917"/>
    </source>
</evidence>
<keyword evidence="15" id="KW-1185">Reference proteome</keyword>
<dbReference type="GO" id="GO:0003924">
    <property type="term" value="F:GTPase activity"/>
    <property type="evidence" value="ECO:0007669"/>
    <property type="project" value="UniProtKB-UniRule"/>
</dbReference>
<dbReference type="FunFam" id="3.30.70.240:FF:000007">
    <property type="entry name" value="Translation factor GUF1, mitochondrial"/>
    <property type="match status" value="1"/>
</dbReference>
<evidence type="ECO:0000256" key="9">
    <source>
        <dbReference type="ARBA" id="ARBA00057626"/>
    </source>
</evidence>
<evidence type="ECO:0000256" key="8">
    <source>
        <dbReference type="ARBA" id="ARBA00050293"/>
    </source>
</evidence>
<dbReference type="InterPro" id="IPR013842">
    <property type="entry name" value="LepA_CTD"/>
</dbReference>
<dbReference type="Gene3D" id="3.30.70.2570">
    <property type="entry name" value="Elongation factor 4, C-terminal domain"/>
    <property type="match status" value="1"/>
</dbReference>
<dbReference type="InterPro" id="IPR027417">
    <property type="entry name" value="P-loop_NTPase"/>
</dbReference>
<dbReference type="Pfam" id="PF00679">
    <property type="entry name" value="EFG_C"/>
    <property type="match status" value="1"/>
</dbReference>
<feature type="domain" description="Tr-type G" evidence="13">
    <location>
        <begin position="6"/>
        <end position="186"/>
    </location>
</feature>
<evidence type="ECO:0000256" key="7">
    <source>
        <dbReference type="ARBA" id="ARBA00023136"/>
    </source>
</evidence>
<dbReference type="SUPFAM" id="SSF54980">
    <property type="entry name" value="EF-G C-terminal domain-like"/>
    <property type="match status" value="2"/>
</dbReference>
<evidence type="ECO:0000313" key="14">
    <source>
        <dbReference type="EMBL" id="RDB31754.1"/>
    </source>
</evidence>